<dbReference type="Proteomes" id="UP000327157">
    <property type="component" value="Chromosome 11"/>
</dbReference>
<reference evidence="2" key="2">
    <citation type="submission" date="2019-10" db="EMBL/GenBank/DDBJ databases">
        <title>A de novo genome assembly of a pear dwarfing rootstock.</title>
        <authorList>
            <person name="Wang F."/>
            <person name="Wang J."/>
            <person name="Li S."/>
            <person name="Zhang Y."/>
            <person name="Fang M."/>
            <person name="Ma L."/>
            <person name="Zhao Y."/>
            <person name="Jiang S."/>
        </authorList>
    </citation>
    <scope>NUCLEOTIDE SEQUENCE [LARGE SCALE GENOMIC DNA]</scope>
</reference>
<organism evidence="1 2">
    <name type="scientific">Pyrus ussuriensis x Pyrus communis</name>
    <dbReference type="NCBI Taxonomy" id="2448454"/>
    <lineage>
        <taxon>Eukaryota</taxon>
        <taxon>Viridiplantae</taxon>
        <taxon>Streptophyta</taxon>
        <taxon>Embryophyta</taxon>
        <taxon>Tracheophyta</taxon>
        <taxon>Spermatophyta</taxon>
        <taxon>Magnoliopsida</taxon>
        <taxon>eudicotyledons</taxon>
        <taxon>Gunneridae</taxon>
        <taxon>Pentapetalae</taxon>
        <taxon>rosids</taxon>
        <taxon>fabids</taxon>
        <taxon>Rosales</taxon>
        <taxon>Rosaceae</taxon>
        <taxon>Amygdaloideae</taxon>
        <taxon>Maleae</taxon>
        <taxon>Pyrus</taxon>
    </lineage>
</organism>
<evidence type="ECO:0000313" key="1">
    <source>
        <dbReference type="EMBL" id="KAB2606501.1"/>
    </source>
</evidence>
<dbReference type="AlphaFoldDB" id="A0A5N5FY44"/>
<gene>
    <name evidence="1" type="ORF">D8674_006218</name>
</gene>
<comment type="caution">
    <text evidence="1">The sequence shown here is derived from an EMBL/GenBank/DDBJ whole genome shotgun (WGS) entry which is preliminary data.</text>
</comment>
<sequence length="79" mass="9173">MMACSSKVWVAARLTMVGVLRGKLWKILRLHKLIKSLYVYGLDEGKRNKVEREFEIRENEVYVELPAASLMRLMKFAAS</sequence>
<reference evidence="1 2" key="3">
    <citation type="submission" date="2019-11" db="EMBL/GenBank/DDBJ databases">
        <title>A de novo genome assembly of a pear dwarfing rootstock.</title>
        <authorList>
            <person name="Wang F."/>
            <person name="Wang J."/>
            <person name="Li S."/>
            <person name="Zhang Y."/>
            <person name="Fang M."/>
            <person name="Ma L."/>
            <person name="Zhao Y."/>
            <person name="Jiang S."/>
        </authorList>
    </citation>
    <scope>NUCLEOTIDE SEQUENCE [LARGE SCALE GENOMIC DNA]</scope>
    <source>
        <strain evidence="1">S2</strain>
        <tissue evidence="1">Leaf</tissue>
    </source>
</reference>
<name>A0A5N5FY44_9ROSA</name>
<dbReference type="EMBL" id="SMOL01000559">
    <property type="protein sequence ID" value="KAB2606501.1"/>
    <property type="molecule type" value="Genomic_DNA"/>
</dbReference>
<proteinExistence type="predicted"/>
<protein>
    <submittedName>
        <fullName evidence="1">Protein RKD5-like</fullName>
    </submittedName>
</protein>
<keyword evidence="2" id="KW-1185">Reference proteome</keyword>
<reference evidence="1 2" key="1">
    <citation type="submission" date="2019-09" db="EMBL/GenBank/DDBJ databases">
        <authorList>
            <person name="Ou C."/>
        </authorList>
    </citation>
    <scope>NUCLEOTIDE SEQUENCE [LARGE SCALE GENOMIC DNA]</scope>
    <source>
        <strain evidence="1">S2</strain>
        <tissue evidence="1">Leaf</tissue>
    </source>
</reference>
<accession>A0A5N5FY44</accession>
<evidence type="ECO:0000313" key="2">
    <source>
        <dbReference type="Proteomes" id="UP000327157"/>
    </source>
</evidence>